<evidence type="ECO:0000313" key="4">
    <source>
        <dbReference type="Proteomes" id="UP000321250"/>
    </source>
</evidence>
<dbReference type="InterPro" id="IPR050249">
    <property type="entry name" value="Pseudomonas-type_ThrB"/>
</dbReference>
<protein>
    <submittedName>
        <fullName evidence="3">Phosphotransferase</fullName>
    </submittedName>
</protein>
<keyword evidence="4" id="KW-1185">Reference proteome</keyword>
<dbReference type="Gene3D" id="3.90.1200.10">
    <property type="match status" value="1"/>
</dbReference>
<sequence>MGIALEAPTWPAITDGEAAAVLQWFPAAARVEALRWHSPRPFSAATLIDTARGALILKRHDRRVRSVAGLAEEHAFIAHLAAAGTPVPEVLRTADGASAVAVGDWTYELHRRGAGDDLYRDRPSWTAFESHDHAHAAGVALARLHEASCGFDAPARSVQPLVASFGILSAADPVAAAEDYVEARPALAAFLAGRPWRRALAALFAGAGEGLAQGIAGQVLLWTHNDWHPSNLLWADDGSVETVFDFGLADRTCAAHDLAIAIERTAFAWLELGQGRDDGIGDPGAALALIAGYAAIRPQSHADIAAALRLLPLVHVEFALSEIAYFAGVVGDVEAASLAWDGYLLGHADWFRSAAGLDFLARVDARGRVR</sequence>
<name>A0A5C6UJ36_9SPHN</name>
<dbReference type="EMBL" id="VOQR01000001">
    <property type="protein sequence ID" value="TXC72853.1"/>
    <property type="molecule type" value="Genomic_DNA"/>
</dbReference>
<accession>A0A5C6UJ36</accession>
<dbReference type="SUPFAM" id="SSF56112">
    <property type="entry name" value="Protein kinase-like (PK-like)"/>
    <property type="match status" value="1"/>
</dbReference>
<organism evidence="3 4">
    <name type="scientific">Sphingomonas ginsenosidivorax</name>
    <dbReference type="NCBI Taxonomy" id="862135"/>
    <lineage>
        <taxon>Bacteria</taxon>
        <taxon>Pseudomonadati</taxon>
        <taxon>Pseudomonadota</taxon>
        <taxon>Alphaproteobacteria</taxon>
        <taxon>Sphingomonadales</taxon>
        <taxon>Sphingomonadaceae</taxon>
        <taxon>Sphingomonas</taxon>
    </lineage>
</organism>
<keyword evidence="3" id="KW-0808">Transferase</keyword>
<dbReference type="OrthoDB" id="3266537at2"/>
<dbReference type="Proteomes" id="UP000321250">
    <property type="component" value="Unassembled WGS sequence"/>
</dbReference>
<gene>
    <name evidence="3" type="ORF">FSB78_09420</name>
</gene>
<evidence type="ECO:0000256" key="1">
    <source>
        <dbReference type="ARBA" id="ARBA00038240"/>
    </source>
</evidence>
<evidence type="ECO:0000259" key="2">
    <source>
        <dbReference type="Pfam" id="PF01636"/>
    </source>
</evidence>
<dbReference type="Pfam" id="PF01636">
    <property type="entry name" value="APH"/>
    <property type="match status" value="1"/>
</dbReference>
<dbReference type="PANTHER" id="PTHR21064:SF6">
    <property type="entry name" value="AMINOGLYCOSIDE PHOSPHOTRANSFERASE DOMAIN-CONTAINING PROTEIN"/>
    <property type="match status" value="1"/>
</dbReference>
<dbReference type="InterPro" id="IPR011009">
    <property type="entry name" value="Kinase-like_dom_sf"/>
</dbReference>
<feature type="domain" description="Aminoglycoside phosphotransferase" evidence="2">
    <location>
        <begin position="48"/>
        <end position="269"/>
    </location>
</feature>
<comment type="similarity">
    <text evidence="1">Belongs to the pseudomonas-type ThrB family.</text>
</comment>
<evidence type="ECO:0000313" key="3">
    <source>
        <dbReference type="EMBL" id="TXC72853.1"/>
    </source>
</evidence>
<dbReference type="GO" id="GO:0004413">
    <property type="term" value="F:homoserine kinase activity"/>
    <property type="evidence" value="ECO:0007669"/>
    <property type="project" value="TreeGrafter"/>
</dbReference>
<dbReference type="GO" id="GO:0009088">
    <property type="term" value="P:threonine biosynthetic process"/>
    <property type="evidence" value="ECO:0007669"/>
    <property type="project" value="TreeGrafter"/>
</dbReference>
<comment type="caution">
    <text evidence="3">The sequence shown here is derived from an EMBL/GenBank/DDBJ whole genome shotgun (WGS) entry which is preliminary data.</text>
</comment>
<proteinExistence type="inferred from homology"/>
<dbReference type="InterPro" id="IPR002575">
    <property type="entry name" value="Aminoglycoside_PTrfase"/>
</dbReference>
<reference evidence="3 4" key="1">
    <citation type="journal article" date="2013" name="Antonie Van Leeuwenhoek">
        <title>Sphingomonas ginsenosidivorax sp. nov., with the ability to transform ginsenosides.</title>
        <authorList>
            <person name="Jin X.F."/>
            <person name="Kim J.K."/>
            <person name="Liu Q.M."/>
            <person name="Kang M.S."/>
            <person name="He D."/>
            <person name="Jin F.X."/>
            <person name="Kim S.C."/>
            <person name="Im W.T."/>
        </authorList>
    </citation>
    <scope>NUCLEOTIDE SEQUENCE [LARGE SCALE GENOMIC DNA]</scope>
    <source>
        <strain evidence="3 4">KHI67</strain>
    </source>
</reference>
<dbReference type="AlphaFoldDB" id="A0A5C6UJ36"/>
<dbReference type="PANTHER" id="PTHR21064">
    <property type="entry name" value="AMINOGLYCOSIDE PHOSPHOTRANSFERASE DOMAIN-CONTAINING PROTEIN-RELATED"/>
    <property type="match status" value="1"/>
</dbReference>